<sequence length="32" mass="4042">MELHEKFRHWQMLLHLFSALKKISQTHMTYKK</sequence>
<protein>
    <submittedName>
        <fullName evidence="1">Uncharacterized protein</fullName>
    </submittedName>
</protein>
<name>A0A2P2PZ75_RHIMU</name>
<dbReference type="EMBL" id="GGEC01079544">
    <property type="protein sequence ID" value="MBX60028.1"/>
    <property type="molecule type" value="Transcribed_RNA"/>
</dbReference>
<organism evidence="1">
    <name type="scientific">Rhizophora mucronata</name>
    <name type="common">Asiatic mangrove</name>
    <dbReference type="NCBI Taxonomy" id="61149"/>
    <lineage>
        <taxon>Eukaryota</taxon>
        <taxon>Viridiplantae</taxon>
        <taxon>Streptophyta</taxon>
        <taxon>Embryophyta</taxon>
        <taxon>Tracheophyta</taxon>
        <taxon>Spermatophyta</taxon>
        <taxon>Magnoliopsida</taxon>
        <taxon>eudicotyledons</taxon>
        <taxon>Gunneridae</taxon>
        <taxon>Pentapetalae</taxon>
        <taxon>rosids</taxon>
        <taxon>fabids</taxon>
        <taxon>Malpighiales</taxon>
        <taxon>Rhizophoraceae</taxon>
        <taxon>Rhizophora</taxon>
    </lineage>
</organism>
<dbReference type="AlphaFoldDB" id="A0A2P2PZ75"/>
<proteinExistence type="predicted"/>
<reference evidence="1" key="1">
    <citation type="submission" date="2018-02" db="EMBL/GenBank/DDBJ databases">
        <title>Rhizophora mucronata_Transcriptome.</title>
        <authorList>
            <person name="Meera S.P."/>
            <person name="Sreeshan A."/>
            <person name="Augustine A."/>
        </authorList>
    </citation>
    <scope>NUCLEOTIDE SEQUENCE</scope>
    <source>
        <tissue evidence="1">Leaf</tissue>
    </source>
</reference>
<evidence type="ECO:0000313" key="1">
    <source>
        <dbReference type="EMBL" id="MBX60028.1"/>
    </source>
</evidence>
<accession>A0A2P2PZ75</accession>